<dbReference type="GO" id="GO:0006508">
    <property type="term" value="P:proteolysis"/>
    <property type="evidence" value="ECO:0007669"/>
    <property type="project" value="UniProtKB-KW"/>
</dbReference>
<dbReference type="EMBL" id="JAIZAY010000002">
    <property type="protein sequence ID" value="KAJ8047820.1"/>
    <property type="molecule type" value="Genomic_DNA"/>
</dbReference>
<feature type="domain" description="Peptidase M28" evidence="10">
    <location>
        <begin position="3"/>
        <end position="66"/>
    </location>
</feature>
<dbReference type="Proteomes" id="UP001152320">
    <property type="component" value="Chromosome 2"/>
</dbReference>
<sequence length="188" mass="20943">MGNHIDAWGFGAIDPSTGTAAVLEIARAVGELKKTGWRPRRTIIFGGWGSGEYGLIGSYEWVEVPDPNPDEFEGDVTTLYDRWFARASSLENGEPFLYQLRAVNDQLMSFERAFIDPLGLPGRPITRHVIFAPSTRNKYGSDKFAGIVDTMFDIDNNPDPDKWEYVAEQLAAVTYAIQSAAYSLRITT</sequence>
<dbReference type="GO" id="GO:0046872">
    <property type="term" value="F:metal ion binding"/>
    <property type="evidence" value="ECO:0007669"/>
    <property type="project" value="UniProtKB-KW"/>
</dbReference>
<dbReference type="InterPro" id="IPR007484">
    <property type="entry name" value="Peptidase_M28"/>
</dbReference>
<evidence type="ECO:0000256" key="7">
    <source>
        <dbReference type="ARBA" id="ARBA00023049"/>
    </source>
</evidence>
<dbReference type="InterPro" id="IPR007365">
    <property type="entry name" value="TFR-like_dimer_dom"/>
</dbReference>
<dbReference type="Pfam" id="PF04389">
    <property type="entry name" value="Peptidase_M28"/>
    <property type="match status" value="1"/>
</dbReference>
<comment type="caution">
    <text evidence="11">The sequence shown here is derived from an EMBL/GenBank/DDBJ whole genome shotgun (WGS) entry which is preliminary data.</text>
</comment>
<feature type="domain" description="Transferrin receptor-like dimerisation" evidence="9">
    <location>
        <begin position="86"/>
        <end position="184"/>
    </location>
</feature>
<dbReference type="Pfam" id="PF04253">
    <property type="entry name" value="TFR_dimer"/>
    <property type="match status" value="1"/>
</dbReference>
<evidence type="ECO:0000313" key="11">
    <source>
        <dbReference type="EMBL" id="KAJ8047820.1"/>
    </source>
</evidence>
<keyword evidence="4" id="KW-0479">Metal-binding</keyword>
<evidence type="ECO:0000256" key="1">
    <source>
        <dbReference type="ARBA" id="ARBA00001947"/>
    </source>
</evidence>
<keyword evidence="8" id="KW-0325">Glycoprotein</keyword>
<dbReference type="SUPFAM" id="SSF53187">
    <property type="entry name" value="Zn-dependent exopeptidases"/>
    <property type="match status" value="1"/>
</dbReference>
<organism evidence="11 12">
    <name type="scientific">Holothuria leucospilota</name>
    <name type="common">Black long sea cucumber</name>
    <name type="synonym">Mertensiothuria leucospilota</name>
    <dbReference type="NCBI Taxonomy" id="206669"/>
    <lineage>
        <taxon>Eukaryota</taxon>
        <taxon>Metazoa</taxon>
        <taxon>Echinodermata</taxon>
        <taxon>Eleutherozoa</taxon>
        <taxon>Echinozoa</taxon>
        <taxon>Holothuroidea</taxon>
        <taxon>Aspidochirotacea</taxon>
        <taxon>Aspidochirotida</taxon>
        <taxon>Holothuriidae</taxon>
        <taxon>Holothuria</taxon>
    </lineage>
</organism>
<evidence type="ECO:0000259" key="9">
    <source>
        <dbReference type="Pfam" id="PF04253"/>
    </source>
</evidence>
<comment type="cofactor">
    <cofactor evidence="1">
        <name>Zn(2+)</name>
        <dbReference type="ChEBI" id="CHEBI:29105"/>
    </cofactor>
</comment>
<evidence type="ECO:0000256" key="2">
    <source>
        <dbReference type="ARBA" id="ARBA00005634"/>
    </source>
</evidence>
<evidence type="ECO:0000259" key="10">
    <source>
        <dbReference type="Pfam" id="PF04389"/>
    </source>
</evidence>
<dbReference type="AlphaFoldDB" id="A0A9Q1HJB0"/>
<dbReference type="FunFam" id="1.20.930.40:FF:000001">
    <property type="entry name" value="N-acetylated-alpha-linked acidic dipeptidase 2"/>
    <property type="match status" value="1"/>
</dbReference>
<evidence type="ECO:0000256" key="4">
    <source>
        <dbReference type="ARBA" id="ARBA00022723"/>
    </source>
</evidence>
<dbReference type="Gene3D" id="1.20.930.40">
    <property type="entry name" value="Transferrin receptor-like, dimerisation domain"/>
    <property type="match status" value="1"/>
</dbReference>
<evidence type="ECO:0000313" key="12">
    <source>
        <dbReference type="Proteomes" id="UP001152320"/>
    </source>
</evidence>
<keyword evidence="7" id="KW-0482">Metalloprotease</keyword>
<evidence type="ECO:0000256" key="8">
    <source>
        <dbReference type="ARBA" id="ARBA00023180"/>
    </source>
</evidence>
<evidence type="ECO:0000256" key="6">
    <source>
        <dbReference type="ARBA" id="ARBA00022833"/>
    </source>
</evidence>
<keyword evidence="11" id="KW-0121">Carboxypeptidase</keyword>
<reference evidence="11" key="1">
    <citation type="submission" date="2021-10" db="EMBL/GenBank/DDBJ databases">
        <title>Tropical sea cucumber genome reveals ecological adaptation and Cuvierian tubules defense mechanism.</title>
        <authorList>
            <person name="Chen T."/>
        </authorList>
    </citation>
    <scope>NUCLEOTIDE SEQUENCE</scope>
    <source>
        <strain evidence="11">Nanhai2018</strain>
        <tissue evidence="11">Muscle</tissue>
    </source>
</reference>
<dbReference type="OrthoDB" id="5841748at2759"/>
<name>A0A9Q1HJB0_HOLLE</name>
<keyword evidence="5" id="KW-0378">Hydrolase</keyword>
<dbReference type="InterPro" id="IPR036757">
    <property type="entry name" value="TFR-like_dimer_dom_sf"/>
</dbReference>
<keyword evidence="12" id="KW-1185">Reference proteome</keyword>
<dbReference type="PANTHER" id="PTHR10404">
    <property type="entry name" value="N-ACETYLATED-ALPHA-LINKED ACIDIC DIPEPTIDASE"/>
    <property type="match status" value="1"/>
</dbReference>
<dbReference type="InterPro" id="IPR039373">
    <property type="entry name" value="Peptidase_M28B"/>
</dbReference>
<gene>
    <name evidence="11" type="ORF">HOLleu_06926</name>
</gene>
<dbReference type="GO" id="GO:0008237">
    <property type="term" value="F:metallopeptidase activity"/>
    <property type="evidence" value="ECO:0007669"/>
    <property type="project" value="UniProtKB-KW"/>
</dbReference>
<comment type="similarity">
    <text evidence="2">Belongs to the peptidase M28 family. M28B subfamily.</text>
</comment>
<dbReference type="PANTHER" id="PTHR10404:SF77">
    <property type="entry name" value="GLUTAMATE CARBOXYPEPTIDASE 2 HOMOLOG"/>
    <property type="match status" value="1"/>
</dbReference>
<accession>A0A9Q1HJB0</accession>
<evidence type="ECO:0000256" key="3">
    <source>
        <dbReference type="ARBA" id="ARBA00022670"/>
    </source>
</evidence>
<keyword evidence="6" id="KW-0862">Zinc</keyword>
<dbReference type="GO" id="GO:0004180">
    <property type="term" value="F:carboxypeptidase activity"/>
    <property type="evidence" value="ECO:0007669"/>
    <property type="project" value="UniProtKB-KW"/>
</dbReference>
<evidence type="ECO:0000256" key="5">
    <source>
        <dbReference type="ARBA" id="ARBA00022801"/>
    </source>
</evidence>
<dbReference type="Gene3D" id="3.40.630.10">
    <property type="entry name" value="Zn peptidases"/>
    <property type="match status" value="1"/>
</dbReference>
<proteinExistence type="inferred from homology"/>
<keyword evidence="3" id="KW-0645">Protease</keyword>
<protein>
    <submittedName>
        <fullName evidence="11">Glutamate carboxypeptidase 2</fullName>
    </submittedName>
</protein>
<dbReference type="SUPFAM" id="SSF47672">
    <property type="entry name" value="Transferrin receptor-like dimerisation domain"/>
    <property type="match status" value="1"/>
</dbReference>